<evidence type="ECO:0000313" key="1">
    <source>
        <dbReference type="EMBL" id="KEH25585.1"/>
    </source>
</evidence>
<protein>
    <submittedName>
        <fullName evidence="1 2">Uncharacterized protein</fullName>
    </submittedName>
</protein>
<name>A0A072UID6_MEDTR</name>
<reference evidence="1 3" key="1">
    <citation type="journal article" date="2011" name="Nature">
        <title>The Medicago genome provides insight into the evolution of rhizobial symbioses.</title>
        <authorList>
            <person name="Young N.D."/>
            <person name="Debelle F."/>
            <person name="Oldroyd G.E."/>
            <person name="Geurts R."/>
            <person name="Cannon S.B."/>
            <person name="Udvardi M.K."/>
            <person name="Benedito V.A."/>
            <person name="Mayer K.F."/>
            <person name="Gouzy J."/>
            <person name="Schoof H."/>
            <person name="Van de Peer Y."/>
            <person name="Proost S."/>
            <person name="Cook D.R."/>
            <person name="Meyers B.C."/>
            <person name="Spannagl M."/>
            <person name="Cheung F."/>
            <person name="De Mita S."/>
            <person name="Krishnakumar V."/>
            <person name="Gundlach H."/>
            <person name="Zhou S."/>
            <person name="Mudge J."/>
            <person name="Bharti A.K."/>
            <person name="Murray J.D."/>
            <person name="Naoumkina M.A."/>
            <person name="Rosen B."/>
            <person name="Silverstein K.A."/>
            <person name="Tang H."/>
            <person name="Rombauts S."/>
            <person name="Zhao P.X."/>
            <person name="Zhou P."/>
            <person name="Barbe V."/>
            <person name="Bardou P."/>
            <person name="Bechner M."/>
            <person name="Bellec A."/>
            <person name="Berger A."/>
            <person name="Berges H."/>
            <person name="Bidwell S."/>
            <person name="Bisseling T."/>
            <person name="Choisne N."/>
            <person name="Couloux A."/>
            <person name="Denny R."/>
            <person name="Deshpande S."/>
            <person name="Dai X."/>
            <person name="Doyle J.J."/>
            <person name="Dudez A.M."/>
            <person name="Farmer A.D."/>
            <person name="Fouteau S."/>
            <person name="Franken C."/>
            <person name="Gibelin C."/>
            <person name="Gish J."/>
            <person name="Goldstein S."/>
            <person name="Gonzalez A.J."/>
            <person name="Green P.J."/>
            <person name="Hallab A."/>
            <person name="Hartog M."/>
            <person name="Hua A."/>
            <person name="Humphray S.J."/>
            <person name="Jeong D.H."/>
            <person name="Jing Y."/>
            <person name="Jocker A."/>
            <person name="Kenton S.M."/>
            <person name="Kim D.J."/>
            <person name="Klee K."/>
            <person name="Lai H."/>
            <person name="Lang C."/>
            <person name="Lin S."/>
            <person name="Macmil S.L."/>
            <person name="Magdelenat G."/>
            <person name="Matthews L."/>
            <person name="McCorrison J."/>
            <person name="Monaghan E.L."/>
            <person name="Mun J.H."/>
            <person name="Najar F.Z."/>
            <person name="Nicholson C."/>
            <person name="Noirot C."/>
            <person name="O'Bleness M."/>
            <person name="Paule C.R."/>
            <person name="Poulain J."/>
            <person name="Prion F."/>
            <person name="Qin B."/>
            <person name="Qu C."/>
            <person name="Retzel E.F."/>
            <person name="Riddle C."/>
            <person name="Sallet E."/>
            <person name="Samain S."/>
            <person name="Samson N."/>
            <person name="Sanders I."/>
            <person name="Saurat O."/>
            <person name="Scarpelli C."/>
            <person name="Schiex T."/>
            <person name="Segurens B."/>
            <person name="Severin A.J."/>
            <person name="Sherrier D.J."/>
            <person name="Shi R."/>
            <person name="Sims S."/>
            <person name="Singer S.R."/>
            <person name="Sinharoy S."/>
            <person name="Sterck L."/>
            <person name="Viollet A."/>
            <person name="Wang B.B."/>
            <person name="Wang K."/>
            <person name="Wang M."/>
            <person name="Wang X."/>
            <person name="Warfsmann J."/>
            <person name="Weissenbach J."/>
            <person name="White D.D."/>
            <person name="White J.D."/>
            <person name="Wiley G.B."/>
            <person name="Wincker P."/>
            <person name="Xing Y."/>
            <person name="Yang L."/>
            <person name="Yao Z."/>
            <person name="Ying F."/>
            <person name="Zhai J."/>
            <person name="Zhou L."/>
            <person name="Zuber A."/>
            <person name="Denarie J."/>
            <person name="Dixon R.A."/>
            <person name="May G.D."/>
            <person name="Schwartz D.C."/>
            <person name="Rogers J."/>
            <person name="Quetier F."/>
            <person name="Town C.D."/>
            <person name="Roe B.A."/>
        </authorList>
    </citation>
    <scope>NUCLEOTIDE SEQUENCE [LARGE SCALE GENOMIC DNA]</scope>
    <source>
        <strain evidence="1">A17</strain>
        <strain evidence="2 3">cv. Jemalong A17</strain>
    </source>
</reference>
<organism evidence="1 3">
    <name type="scientific">Medicago truncatula</name>
    <name type="common">Barrel medic</name>
    <name type="synonym">Medicago tribuloides</name>
    <dbReference type="NCBI Taxonomy" id="3880"/>
    <lineage>
        <taxon>Eukaryota</taxon>
        <taxon>Viridiplantae</taxon>
        <taxon>Streptophyta</taxon>
        <taxon>Embryophyta</taxon>
        <taxon>Tracheophyta</taxon>
        <taxon>Spermatophyta</taxon>
        <taxon>Magnoliopsida</taxon>
        <taxon>eudicotyledons</taxon>
        <taxon>Gunneridae</taxon>
        <taxon>Pentapetalae</taxon>
        <taxon>rosids</taxon>
        <taxon>fabids</taxon>
        <taxon>Fabales</taxon>
        <taxon>Fabaceae</taxon>
        <taxon>Papilionoideae</taxon>
        <taxon>50 kb inversion clade</taxon>
        <taxon>NPAAA clade</taxon>
        <taxon>Hologalegina</taxon>
        <taxon>IRL clade</taxon>
        <taxon>Trifolieae</taxon>
        <taxon>Medicago</taxon>
    </lineage>
</organism>
<dbReference type="HOGENOM" id="CLU_2403011_0_0_1"/>
<accession>A0A072UID6</accession>
<keyword evidence="3" id="KW-1185">Reference proteome</keyword>
<dbReference type="Proteomes" id="UP000002051">
    <property type="component" value="Chromosome 6"/>
</dbReference>
<dbReference type="EnsemblPlants" id="KEH25585">
    <property type="protein sequence ID" value="KEH25585"/>
    <property type="gene ID" value="MTR_6g028000"/>
</dbReference>
<gene>
    <name evidence="1" type="ordered locus">MTR_6g028000</name>
</gene>
<dbReference type="AlphaFoldDB" id="A0A072UID6"/>
<evidence type="ECO:0000313" key="2">
    <source>
        <dbReference type="EnsemblPlants" id="KEH25585"/>
    </source>
</evidence>
<reference evidence="2" key="3">
    <citation type="submission" date="2015-04" db="UniProtKB">
        <authorList>
            <consortium name="EnsemblPlants"/>
        </authorList>
    </citation>
    <scope>IDENTIFICATION</scope>
    <source>
        <strain evidence="2">cv. Jemalong A17</strain>
    </source>
</reference>
<reference evidence="1 3" key="2">
    <citation type="journal article" date="2014" name="BMC Genomics">
        <title>An improved genome release (version Mt4.0) for the model legume Medicago truncatula.</title>
        <authorList>
            <person name="Tang H."/>
            <person name="Krishnakumar V."/>
            <person name="Bidwell S."/>
            <person name="Rosen B."/>
            <person name="Chan A."/>
            <person name="Zhou S."/>
            <person name="Gentzbittel L."/>
            <person name="Childs K.L."/>
            <person name="Yandell M."/>
            <person name="Gundlach H."/>
            <person name="Mayer K.F."/>
            <person name="Schwartz D.C."/>
            <person name="Town C.D."/>
        </authorList>
    </citation>
    <scope>GENOME REANNOTATION</scope>
    <source>
        <strain evidence="1">A17</strain>
        <strain evidence="2 3">cv. Jemalong A17</strain>
    </source>
</reference>
<sequence length="93" mass="9922">MISIRGLCFVHGQEQTKIVVGGSGKPSPAVDFGNGILLQFCATSRSTSRQDPLSSSLLAIDEDASLHPLVEPVSDMMIKLNGAAKMFQETPFT</sequence>
<evidence type="ECO:0000313" key="3">
    <source>
        <dbReference type="Proteomes" id="UP000002051"/>
    </source>
</evidence>
<proteinExistence type="predicted"/>
<dbReference type="EMBL" id="CM001222">
    <property type="protein sequence ID" value="KEH25585.1"/>
    <property type="molecule type" value="Genomic_DNA"/>
</dbReference>